<dbReference type="SMART" id="SM00851">
    <property type="entry name" value="MGS"/>
    <property type="match status" value="1"/>
</dbReference>
<dbReference type="PROSITE" id="PS51855">
    <property type="entry name" value="MGS"/>
    <property type="match status" value="1"/>
</dbReference>
<dbReference type="Proteomes" id="UP000752814">
    <property type="component" value="Unassembled WGS sequence"/>
</dbReference>
<reference evidence="12" key="1">
    <citation type="submission" date="2016-03" db="EMBL/GenBank/DDBJ databases">
        <authorList>
            <person name="Borrel G."/>
            <person name="Mccann A."/>
            <person name="O'Toole P.W."/>
        </authorList>
    </citation>
    <scope>NUCLEOTIDE SEQUENCE</scope>
    <source>
        <strain evidence="12">183</strain>
    </source>
</reference>
<keyword evidence="5" id="KW-0658">Purine biosynthesis</keyword>
<dbReference type="Pfam" id="PF02142">
    <property type="entry name" value="MGS"/>
    <property type="match status" value="1"/>
</dbReference>
<dbReference type="InterPro" id="IPR024051">
    <property type="entry name" value="AICAR_Tfase_dup_dom_sf"/>
</dbReference>
<evidence type="ECO:0000313" key="13">
    <source>
        <dbReference type="Proteomes" id="UP000752814"/>
    </source>
</evidence>
<dbReference type="SUPFAM" id="SSF53927">
    <property type="entry name" value="Cytidine deaminase-like"/>
    <property type="match status" value="1"/>
</dbReference>
<protein>
    <submittedName>
        <fullName evidence="12">Bifunctional phosphoribosylaminoimidazolecarboxamide formyltransferase/inosine monophosphate cyclohydrolase</fullName>
    </submittedName>
</protein>
<dbReference type="EMBL" id="LVVT01000002">
    <property type="protein sequence ID" value="TQS84276.1"/>
    <property type="molecule type" value="Genomic_DNA"/>
</dbReference>
<dbReference type="NCBIfam" id="TIGR00355">
    <property type="entry name" value="purH"/>
    <property type="match status" value="1"/>
</dbReference>
<dbReference type="Gene3D" id="3.40.140.20">
    <property type="match status" value="2"/>
</dbReference>
<feature type="domain" description="MGS-like" evidence="11">
    <location>
        <begin position="1"/>
        <end position="147"/>
    </location>
</feature>
<evidence type="ECO:0000256" key="10">
    <source>
        <dbReference type="ARBA" id="ARBA00050687"/>
    </source>
</evidence>
<comment type="pathway">
    <text evidence="1">Purine metabolism; IMP biosynthesis via de novo pathway; IMP from 5-formamido-1-(5-phospho-D-ribosyl)imidazole-4-carboxamide: step 1/1.</text>
</comment>
<dbReference type="InterPro" id="IPR011607">
    <property type="entry name" value="MGS-like_dom"/>
</dbReference>
<dbReference type="RefSeq" id="WP_020447986.1">
    <property type="nucleotide sequence ID" value="NZ_CAYAYA010000019.1"/>
</dbReference>
<accession>A0A8J8PGJ6</accession>
<dbReference type="AlphaFoldDB" id="A0A8J8PGJ6"/>
<dbReference type="InterPro" id="IPR016193">
    <property type="entry name" value="Cytidine_deaminase-like"/>
</dbReference>
<dbReference type="OMA" id="IKHNNPC"/>
<comment type="caution">
    <text evidence="12">The sequence shown here is derived from an EMBL/GenBank/DDBJ whole genome shotgun (WGS) entry which is preliminary data.</text>
</comment>
<dbReference type="InterPro" id="IPR036914">
    <property type="entry name" value="MGS-like_dom_sf"/>
</dbReference>
<evidence type="ECO:0000259" key="11">
    <source>
        <dbReference type="PROSITE" id="PS51855"/>
    </source>
</evidence>
<dbReference type="SUPFAM" id="SSF52335">
    <property type="entry name" value="Methylglyoxal synthase-like"/>
    <property type="match status" value="1"/>
</dbReference>
<dbReference type="GO" id="GO:0005829">
    <property type="term" value="C:cytosol"/>
    <property type="evidence" value="ECO:0007669"/>
    <property type="project" value="TreeGrafter"/>
</dbReference>
<evidence type="ECO:0000256" key="5">
    <source>
        <dbReference type="ARBA" id="ARBA00022755"/>
    </source>
</evidence>
<name>A0A8J8PGJ6_9ARCH</name>
<dbReference type="PIRSF" id="PIRSF000414">
    <property type="entry name" value="AICARFT_IMPCHas"/>
    <property type="match status" value="1"/>
</dbReference>
<gene>
    <name evidence="12" type="primary">purH</name>
    <name evidence="12" type="ORF">A3207_05380</name>
</gene>
<evidence type="ECO:0000256" key="8">
    <source>
        <dbReference type="ARBA" id="ARBA00023268"/>
    </source>
</evidence>
<dbReference type="NCBIfam" id="NF002049">
    <property type="entry name" value="PRK00881.1"/>
    <property type="match status" value="1"/>
</dbReference>
<dbReference type="GO" id="GO:0003937">
    <property type="term" value="F:IMP cyclohydrolase activity"/>
    <property type="evidence" value="ECO:0007669"/>
    <property type="project" value="UniProtKB-EC"/>
</dbReference>
<evidence type="ECO:0000256" key="7">
    <source>
        <dbReference type="ARBA" id="ARBA00022975"/>
    </source>
</evidence>
<comment type="pathway">
    <text evidence="2">Purine metabolism; IMP biosynthesis via de novo pathway; 5-formamido-1-(5-phospho-D-ribosyl)imidazole-4-carboxamide from 5-amino-1-(5-phospho-D-ribosyl)imidazole-4-carboxamide (10-formyl THF route): step 1/1.</text>
</comment>
<comment type="similarity">
    <text evidence="3">Belongs to the PurH family.</text>
</comment>
<keyword evidence="7" id="KW-0665">Pyrimidine biosynthesis</keyword>
<dbReference type="FunFam" id="3.40.140.20:FF:000001">
    <property type="entry name" value="Bifunctional purine biosynthesis protein PurH"/>
    <property type="match status" value="1"/>
</dbReference>
<evidence type="ECO:0000256" key="4">
    <source>
        <dbReference type="ARBA" id="ARBA00022679"/>
    </source>
</evidence>
<evidence type="ECO:0000313" key="12">
    <source>
        <dbReference type="EMBL" id="TQS84276.1"/>
    </source>
</evidence>
<dbReference type="PANTHER" id="PTHR11692:SF0">
    <property type="entry name" value="BIFUNCTIONAL PURINE BIOSYNTHESIS PROTEIN ATIC"/>
    <property type="match status" value="1"/>
</dbReference>
<dbReference type="Pfam" id="PF01808">
    <property type="entry name" value="AICARFT_IMPCHas"/>
    <property type="match status" value="1"/>
</dbReference>
<dbReference type="InterPro" id="IPR002695">
    <property type="entry name" value="PurH-like"/>
</dbReference>
<evidence type="ECO:0000256" key="3">
    <source>
        <dbReference type="ARBA" id="ARBA00007667"/>
    </source>
</evidence>
<dbReference type="Gene3D" id="3.40.50.1380">
    <property type="entry name" value="Methylglyoxal synthase-like domain"/>
    <property type="match status" value="1"/>
</dbReference>
<evidence type="ECO:0000256" key="6">
    <source>
        <dbReference type="ARBA" id="ARBA00022801"/>
    </source>
</evidence>
<dbReference type="GO" id="GO:0006189">
    <property type="term" value="P:'de novo' IMP biosynthetic process"/>
    <property type="evidence" value="ECO:0007669"/>
    <property type="project" value="UniProtKB-UniPathway"/>
</dbReference>
<dbReference type="UniPathway" id="UPA00074">
    <property type="reaction ID" value="UER00133"/>
</dbReference>
<dbReference type="GeneID" id="41322491"/>
<evidence type="ECO:0000256" key="1">
    <source>
        <dbReference type="ARBA" id="ARBA00004844"/>
    </source>
</evidence>
<dbReference type="HAMAP" id="MF_00139">
    <property type="entry name" value="PurH"/>
    <property type="match status" value="1"/>
</dbReference>
<dbReference type="CDD" id="cd01421">
    <property type="entry name" value="IMPCH"/>
    <property type="match status" value="1"/>
</dbReference>
<sequence length="518" mass="56671">MVKIERALVSVSDKNGIVDFADALRSRGVELISTGGTAALLNDKGIPTVNVSDITGFPEMLDGRVKTLHPNVHAGILARRDVPEHMEQLKKMNIKKIDMVVVNLYPFKETVLKPNSTLENIIENIDIGGPSMIRAAAKNYNSVAVVTDPSYYNPIIEEMDSSNGEIGEETLKRLMLEAYRSTAAYDCMISEYLGGVFPTEQFPKYLTIGMEKVQDLRYGENPSQAAAFYADPFTKGVAASRLEKLHGKEISFNNILDIESALSLLREFEERPCAVVIKHTNPCGIACADNIYDAFITAYNVDSLAAFGCVIGLNRECDVATADEISKHFVEIVMAPSFAPEALEILTKKKNVRIMRTNEAVTLADAPTLKMKYVKGGMLVQSADNSQVTRDNLRVVTNRAPTEEEIKTLLFANRVVKHIWSNTVILAKGERVVGIGAGQMSRVDSSFIAGHKAGEDAKGSVMASDAFFPFRDGVDEAAKVGATAIIQPGGSIRDEEVIQAANEHNMAMVFTGTRVFRH</sequence>
<dbReference type="SMART" id="SM00798">
    <property type="entry name" value="AICARFT_IMPCHas"/>
    <property type="match status" value="1"/>
</dbReference>
<organism evidence="12 13">
    <name type="scientific">Candidatus Methanomassiliicoccus intestinalis</name>
    <dbReference type="NCBI Taxonomy" id="1406512"/>
    <lineage>
        <taxon>Archaea</taxon>
        <taxon>Methanobacteriati</taxon>
        <taxon>Thermoplasmatota</taxon>
        <taxon>Thermoplasmata</taxon>
        <taxon>Methanomassiliicoccales</taxon>
        <taxon>Methanomassiliicoccaceae</taxon>
        <taxon>Methanomassiliicoccus</taxon>
    </lineage>
</organism>
<dbReference type="PANTHER" id="PTHR11692">
    <property type="entry name" value="BIFUNCTIONAL PURINE BIOSYNTHESIS PROTEIN PURH"/>
    <property type="match status" value="1"/>
</dbReference>
<keyword evidence="4" id="KW-0808">Transferase</keyword>
<dbReference type="GO" id="GO:0004643">
    <property type="term" value="F:phosphoribosylaminoimidazolecarboxamide formyltransferase activity"/>
    <property type="evidence" value="ECO:0007669"/>
    <property type="project" value="UniProtKB-EC"/>
</dbReference>
<dbReference type="FunFam" id="3.40.50.1380:FF:000001">
    <property type="entry name" value="Bifunctional purine biosynthesis protein PurH"/>
    <property type="match status" value="1"/>
</dbReference>
<keyword evidence="8" id="KW-0511">Multifunctional enzyme</keyword>
<dbReference type="GO" id="GO:0006221">
    <property type="term" value="P:pyrimidine nucleotide biosynthetic process"/>
    <property type="evidence" value="ECO:0007669"/>
    <property type="project" value="UniProtKB-KW"/>
</dbReference>
<comment type="catalytic activity">
    <reaction evidence="10">
        <text>IMP + H2O = 5-formamido-1-(5-phospho-D-ribosyl)imidazole-4-carboxamide</text>
        <dbReference type="Rhea" id="RHEA:18445"/>
        <dbReference type="ChEBI" id="CHEBI:15377"/>
        <dbReference type="ChEBI" id="CHEBI:58053"/>
        <dbReference type="ChEBI" id="CHEBI:58467"/>
        <dbReference type="EC" id="3.5.4.10"/>
    </reaction>
</comment>
<proteinExistence type="inferred from homology"/>
<evidence type="ECO:0000256" key="2">
    <source>
        <dbReference type="ARBA" id="ARBA00004954"/>
    </source>
</evidence>
<comment type="catalytic activity">
    <reaction evidence="9">
        <text>(6R)-10-formyltetrahydrofolate + 5-amino-1-(5-phospho-beta-D-ribosyl)imidazole-4-carboxamide = 5-formamido-1-(5-phospho-D-ribosyl)imidazole-4-carboxamide + (6S)-5,6,7,8-tetrahydrofolate</text>
        <dbReference type="Rhea" id="RHEA:22192"/>
        <dbReference type="ChEBI" id="CHEBI:57453"/>
        <dbReference type="ChEBI" id="CHEBI:58467"/>
        <dbReference type="ChEBI" id="CHEBI:58475"/>
        <dbReference type="ChEBI" id="CHEBI:195366"/>
        <dbReference type="EC" id="2.1.2.3"/>
    </reaction>
</comment>
<keyword evidence="6" id="KW-0378">Hydrolase</keyword>
<evidence type="ECO:0000256" key="9">
    <source>
        <dbReference type="ARBA" id="ARBA00050488"/>
    </source>
</evidence>